<keyword evidence="1" id="KW-0378">Hydrolase</keyword>
<dbReference type="SUPFAM" id="SSF53474">
    <property type="entry name" value="alpha/beta-Hydrolases"/>
    <property type="match status" value="1"/>
</dbReference>
<dbReference type="RefSeq" id="XP_069232903.1">
    <property type="nucleotide sequence ID" value="XM_069370405.1"/>
</dbReference>
<name>A0AB34KYD0_9PEZI</name>
<evidence type="ECO:0000313" key="3">
    <source>
        <dbReference type="EMBL" id="KAL1589798.1"/>
    </source>
</evidence>
<dbReference type="EMBL" id="JAAQHG020000004">
    <property type="protein sequence ID" value="KAL1589798.1"/>
    <property type="molecule type" value="Genomic_DNA"/>
</dbReference>
<dbReference type="InterPro" id="IPR050300">
    <property type="entry name" value="GDXG_lipolytic_enzyme"/>
</dbReference>
<gene>
    <name evidence="3" type="ORF">WHR41_01799</name>
</gene>
<accession>A0AB34KYD0</accession>
<dbReference type="Proteomes" id="UP000803884">
    <property type="component" value="Unassembled WGS sequence"/>
</dbReference>
<dbReference type="Pfam" id="PF07859">
    <property type="entry name" value="Abhydrolase_3"/>
    <property type="match status" value="1"/>
</dbReference>
<dbReference type="PANTHER" id="PTHR48081">
    <property type="entry name" value="AB HYDROLASE SUPERFAMILY PROTEIN C4A8.06C"/>
    <property type="match status" value="1"/>
</dbReference>
<dbReference type="GeneID" id="96003243"/>
<dbReference type="Gene3D" id="3.40.50.1820">
    <property type="entry name" value="alpha/beta hydrolase"/>
    <property type="match status" value="1"/>
</dbReference>
<dbReference type="AlphaFoldDB" id="A0AB34KYD0"/>
<proteinExistence type="predicted"/>
<sequence length="357" mass="39048">MATQNVTLVEKLTLLPHVAVGLSLGFLRLATRPLTSDVKPPTAFQDFAYAVARYVLSNVTIPHEKWLAPPTETNYLDFARAKNFQPDTAVLPSGVKVHWIGNKSAEKVFLYFHGGGYVNSISPAHLAWLFDLEAELSKTKKIAVAVLGYTCAPEGQYPLQLKQAAESLVWMLQTEGKKPEDIFIGGDSAGGNLALALFSHILHPHPSLGEDLRIKLPGPLAGAVITSPWVKFATDDDSVKRNEGSDFVCETAANRWSSAFMGSAPDDNYNQPILAPADWFSGLDKVIKGMFVWGGESEVLIDSIDAIVKKLKASYPQTEYVKTKGGAHVGWLAHKMFGYKGKEESTEAIESWMTARL</sequence>
<dbReference type="InterPro" id="IPR013094">
    <property type="entry name" value="AB_hydrolase_3"/>
</dbReference>
<evidence type="ECO:0000259" key="2">
    <source>
        <dbReference type="Pfam" id="PF07859"/>
    </source>
</evidence>
<organism evidence="3 4">
    <name type="scientific">Cladosporium halotolerans</name>
    <dbReference type="NCBI Taxonomy" id="1052096"/>
    <lineage>
        <taxon>Eukaryota</taxon>
        <taxon>Fungi</taxon>
        <taxon>Dikarya</taxon>
        <taxon>Ascomycota</taxon>
        <taxon>Pezizomycotina</taxon>
        <taxon>Dothideomycetes</taxon>
        <taxon>Dothideomycetidae</taxon>
        <taxon>Cladosporiales</taxon>
        <taxon>Cladosporiaceae</taxon>
        <taxon>Cladosporium</taxon>
    </lineage>
</organism>
<reference evidence="3 4" key="1">
    <citation type="journal article" date="2020" name="Microbiol. Resour. Announc.">
        <title>Draft Genome Sequence of a Cladosporium Species Isolated from the Mesophotic Ascidian Didemnum maculosum.</title>
        <authorList>
            <person name="Gioti A."/>
            <person name="Siaperas R."/>
            <person name="Nikolaivits E."/>
            <person name="Le Goff G."/>
            <person name="Ouazzani J."/>
            <person name="Kotoulas G."/>
            <person name="Topakas E."/>
        </authorList>
    </citation>
    <scope>NUCLEOTIDE SEQUENCE [LARGE SCALE GENOMIC DNA]</scope>
    <source>
        <strain evidence="3 4">TM138-S3</strain>
    </source>
</reference>
<dbReference type="InterPro" id="IPR029058">
    <property type="entry name" value="AB_hydrolase_fold"/>
</dbReference>
<evidence type="ECO:0000256" key="1">
    <source>
        <dbReference type="ARBA" id="ARBA00022801"/>
    </source>
</evidence>
<keyword evidence="4" id="KW-1185">Reference proteome</keyword>
<comment type="caution">
    <text evidence="3">The sequence shown here is derived from an EMBL/GenBank/DDBJ whole genome shotgun (WGS) entry which is preliminary data.</text>
</comment>
<protein>
    <recommendedName>
        <fullName evidence="2">Alpha/beta hydrolase fold-3 domain-containing protein</fullName>
    </recommendedName>
</protein>
<evidence type="ECO:0000313" key="4">
    <source>
        <dbReference type="Proteomes" id="UP000803884"/>
    </source>
</evidence>
<dbReference type="PANTHER" id="PTHR48081:SF31">
    <property type="entry name" value="STERYL ACETYL HYDROLASE MUG81-RELATED"/>
    <property type="match status" value="1"/>
</dbReference>
<feature type="domain" description="Alpha/beta hydrolase fold-3" evidence="2">
    <location>
        <begin position="110"/>
        <end position="329"/>
    </location>
</feature>
<dbReference type="GO" id="GO:0016787">
    <property type="term" value="F:hydrolase activity"/>
    <property type="evidence" value="ECO:0007669"/>
    <property type="project" value="UniProtKB-KW"/>
</dbReference>